<dbReference type="EMBL" id="ML732222">
    <property type="protein sequence ID" value="KAB8073737.1"/>
    <property type="molecule type" value="Genomic_DNA"/>
</dbReference>
<proteinExistence type="predicted"/>
<evidence type="ECO:0000313" key="1">
    <source>
        <dbReference type="EMBL" id="KAB8073737.1"/>
    </source>
</evidence>
<gene>
    <name evidence="1" type="ORF">BDV29DRAFT_175041</name>
</gene>
<reference evidence="1 2" key="1">
    <citation type="submission" date="2019-04" db="EMBL/GenBank/DDBJ databases">
        <title>Friends and foes A comparative genomics study of 23 Aspergillus species from section Flavi.</title>
        <authorList>
            <consortium name="DOE Joint Genome Institute"/>
            <person name="Kjaerbolling I."/>
            <person name="Vesth T."/>
            <person name="Frisvad J.C."/>
            <person name="Nybo J.L."/>
            <person name="Theobald S."/>
            <person name="Kildgaard S."/>
            <person name="Isbrandt T."/>
            <person name="Kuo A."/>
            <person name="Sato A."/>
            <person name="Lyhne E.K."/>
            <person name="Kogle M.E."/>
            <person name="Wiebenga A."/>
            <person name="Kun R.S."/>
            <person name="Lubbers R.J."/>
            <person name="Makela M.R."/>
            <person name="Barry K."/>
            <person name="Chovatia M."/>
            <person name="Clum A."/>
            <person name="Daum C."/>
            <person name="Haridas S."/>
            <person name="He G."/>
            <person name="LaButti K."/>
            <person name="Lipzen A."/>
            <person name="Mondo S."/>
            <person name="Riley R."/>
            <person name="Salamov A."/>
            <person name="Simmons B.A."/>
            <person name="Magnuson J.K."/>
            <person name="Henrissat B."/>
            <person name="Mortensen U.H."/>
            <person name="Larsen T.O."/>
            <person name="Devries R.P."/>
            <person name="Grigoriev I.V."/>
            <person name="Machida M."/>
            <person name="Baker S.E."/>
            <person name="Andersen M.R."/>
        </authorList>
    </citation>
    <scope>NUCLEOTIDE SEQUENCE [LARGE SCALE GENOMIC DNA]</scope>
    <source>
        <strain evidence="1 2">CBS 151.66</strain>
    </source>
</reference>
<dbReference type="AlphaFoldDB" id="A0A5N5X138"/>
<evidence type="ECO:0000313" key="2">
    <source>
        <dbReference type="Proteomes" id="UP000326565"/>
    </source>
</evidence>
<protein>
    <submittedName>
        <fullName evidence="1">Uncharacterized protein</fullName>
    </submittedName>
</protein>
<sequence>MNMSRRRDQTLWPPQESLPHSSEMFTALYIRCTHSICMKEDKHRYKANMVNDTTSALDNQSTAKTRSIGRSANQAINTSNVGLLGTSARALCIHQGITQPATTPPGLMEDRASTPLSLPSFPVMACASFPPNQTQQVQDTAALGPGFEFRLTVTVYVP</sequence>
<name>A0A5N5X138_9EURO</name>
<accession>A0A5N5X138</accession>
<dbReference type="Proteomes" id="UP000326565">
    <property type="component" value="Unassembled WGS sequence"/>
</dbReference>
<organism evidence="1 2">
    <name type="scientific">Aspergillus leporis</name>
    <dbReference type="NCBI Taxonomy" id="41062"/>
    <lineage>
        <taxon>Eukaryota</taxon>
        <taxon>Fungi</taxon>
        <taxon>Dikarya</taxon>
        <taxon>Ascomycota</taxon>
        <taxon>Pezizomycotina</taxon>
        <taxon>Eurotiomycetes</taxon>
        <taxon>Eurotiomycetidae</taxon>
        <taxon>Eurotiales</taxon>
        <taxon>Aspergillaceae</taxon>
        <taxon>Aspergillus</taxon>
        <taxon>Aspergillus subgen. Circumdati</taxon>
    </lineage>
</organism>
<keyword evidence="2" id="KW-1185">Reference proteome</keyword>